<name>A0A392TWS1_9FABA</name>
<keyword evidence="3" id="KW-1185">Reference proteome</keyword>
<sequence>MSSGCKNEQKSTKVNPMNSDLRRAREELSWAQMAGSKRAPQVHLGAPEQFQTKMAITRSILVRSRQAIRQI</sequence>
<feature type="region of interest" description="Disordered" evidence="1">
    <location>
        <begin position="1"/>
        <end position="20"/>
    </location>
</feature>
<proteinExistence type="predicted"/>
<accession>A0A392TWS1</accession>
<dbReference type="AlphaFoldDB" id="A0A392TWS1"/>
<evidence type="ECO:0000256" key="1">
    <source>
        <dbReference type="SAM" id="MobiDB-lite"/>
    </source>
</evidence>
<dbReference type="Proteomes" id="UP000265520">
    <property type="component" value="Unassembled WGS sequence"/>
</dbReference>
<comment type="caution">
    <text evidence="2">The sequence shown here is derived from an EMBL/GenBank/DDBJ whole genome shotgun (WGS) entry which is preliminary data.</text>
</comment>
<reference evidence="2 3" key="1">
    <citation type="journal article" date="2018" name="Front. Plant Sci.">
        <title>Red Clover (Trifolium pratense) and Zigzag Clover (T. medium) - A Picture of Genomic Similarities and Differences.</title>
        <authorList>
            <person name="Dluhosova J."/>
            <person name="Istvanek J."/>
            <person name="Nedelnik J."/>
            <person name="Repkova J."/>
        </authorList>
    </citation>
    <scope>NUCLEOTIDE SEQUENCE [LARGE SCALE GENOMIC DNA]</scope>
    <source>
        <strain evidence="3">cv. 10/8</strain>
        <tissue evidence="2">Leaf</tissue>
    </source>
</reference>
<protein>
    <submittedName>
        <fullName evidence="2">Uncharacterized protein</fullName>
    </submittedName>
</protein>
<organism evidence="2 3">
    <name type="scientific">Trifolium medium</name>
    <dbReference type="NCBI Taxonomy" id="97028"/>
    <lineage>
        <taxon>Eukaryota</taxon>
        <taxon>Viridiplantae</taxon>
        <taxon>Streptophyta</taxon>
        <taxon>Embryophyta</taxon>
        <taxon>Tracheophyta</taxon>
        <taxon>Spermatophyta</taxon>
        <taxon>Magnoliopsida</taxon>
        <taxon>eudicotyledons</taxon>
        <taxon>Gunneridae</taxon>
        <taxon>Pentapetalae</taxon>
        <taxon>rosids</taxon>
        <taxon>fabids</taxon>
        <taxon>Fabales</taxon>
        <taxon>Fabaceae</taxon>
        <taxon>Papilionoideae</taxon>
        <taxon>50 kb inversion clade</taxon>
        <taxon>NPAAA clade</taxon>
        <taxon>Hologalegina</taxon>
        <taxon>IRL clade</taxon>
        <taxon>Trifolieae</taxon>
        <taxon>Trifolium</taxon>
    </lineage>
</organism>
<evidence type="ECO:0000313" key="2">
    <source>
        <dbReference type="EMBL" id="MCI65591.1"/>
    </source>
</evidence>
<feature type="non-terminal residue" evidence="2">
    <location>
        <position position="71"/>
    </location>
</feature>
<evidence type="ECO:0000313" key="3">
    <source>
        <dbReference type="Proteomes" id="UP000265520"/>
    </source>
</evidence>
<feature type="compositionally biased region" description="Polar residues" evidence="1">
    <location>
        <begin position="1"/>
        <end position="18"/>
    </location>
</feature>
<dbReference type="EMBL" id="LXQA010678642">
    <property type="protein sequence ID" value="MCI65591.1"/>
    <property type="molecule type" value="Genomic_DNA"/>
</dbReference>